<sequence length="67" mass="6982">MIAVVIRIALRYGAGVLVARGLLGAGDAAALSADPDIQMALETGIGLAVSLATEAWYALARKFHWSK</sequence>
<gene>
    <name evidence="1" type="ORF">RFM27_24615</name>
</gene>
<comment type="caution">
    <text evidence="1">The sequence shown here is derived from an EMBL/GenBank/DDBJ whole genome shotgun (WGS) entry which is preliminary data.</text>
</comment>
<accession>A0ABU4XNW6</accession>
<evidence type="ECO:0000313" key="1">
    <source>
        <dbReference type="EMBL" id="MDX8475282.1"/>
    </source>
</evidence>
<dbReference type="Proteomes" id="UP001271780">
    <property type="component" value="Unassembled WGS sequence"/>
</dbReference>
<name>A0ABU4XNW6_9HYPH</name>
<protein>
    <recommendedName>
        <fullName evidence="3">DUF1622 domain-containing protein</fullName>
    </recommendedName>
</protein>
<dbReference type="EMBL" id="JAVIIZ010000018">
    <property type="protein sequence ID" value="MDX8475282.1"/>
    <property type="molecule type" value="Genomic_DNA"/>
</dbReference>
<proteinExistence type="predicted"/>
<evidence type="ECO:0008006" key="3">
    <source>
        <dbReference type="Google" id="ProtNLM"/>
    </source>
</evidence>
<reference evidence="1 2" key="1">
    <citation type="submission" date="2023-08" db="EMBL/GenBank/DDBJ databases">
        <title>Implementing the SeqCode for naming new Mesorhizobium species isolated from Vachellia karroo root nodules.</title>
        <authorList>
            <person name="Van Lill M."/>
        </authorList>
    </citation>
    <scope>NUCLEOTIDE SEQUENCE [LARGE SCALE GENOMIC DNA]</scope>
    <source>
        <strain evidence="1 2">VK23A</strain>
    </source>
</reference>
<keyword evidence="2" id="KW-1185">Reference proteome</keyword>
<dbReference type="RefSeq" id="WP_320264163.1">
    <property type="nucleotide sequence ID" value="NZ_JAVIIX010000017.1"/>
</dbReference>
<evidence type="ECO:0000313" key="2">
    <source>
        <dbReference type="Proteomes" id="UP001271780"/>
    </source>
</evidence>
<organism evidence="1 2">
    <name type="scientific">Mesorhizobium dulcispinae</name>
    <dbReference type="NCBI Taxonomy" id="3072316"/>
    <lineage>
        <taxon>Bacteria</taxon>
        <taxon>Pseudomonadati</taxon>
        <taxon>Pseudomonadota</taxon>
        <taxon>Alphaproteobacteria</taxon>
        <taxon>Hyphomicrobiales</taxon>
        <taxon>Phyllobacteriaceae</taxon>
        <taxon>Mesorhizobium</taxon>
    </lineage>
</organism>